<feature type="transmembrane region" description="Helical" evidence="6">
    <location>
        <begin position="303"/>
        <end position="323"/>
    </location>
</feature>
<dbReference type="InterPro" id="IPR043428">
    <property type="entry name" value="LivM-like"/>
</dbReference>
<feature type="transmembrane region" description="Helical" evidence="6">
    <location>
        <begin position="29"/>
        <end position="47"/>
    </location>
</feature>
<name>A0ABT8WKD3_9FLAO</name>
<evidence type="ECO:0000256" key="3">
    <source>
        <dbReference type="ARBA" id="ARBA00022692"/>
    </source>
</evidence>
<keyword evidence="4 6" id="KW-1133">Transmembrane helix</keyword>
<evidence type="ECO:0000256" key="5">
    <source>
        <dbReference type="ARBA" id="ARBA00023136"/>
    </source>
</evidence>
<protein>
    <submittedName>
        <fullName evidence="7">Urea ABC transporter permease subunit UrtC</fullName>
    </submittedName>
</protein>
<feature type="transmembrane region" description="Helical" evidence="6">
    <location>
        <begin position="5"/>
        <end position="23"/>
    </location>
</feature>
<gene>
    <name evidence="7" type="primary">urtC</name>
    <name evidence="7" type="ORF">Q4Q40_05440</name>
</gene>
<dbReference type="PANTHER" id="PTHR30482">
    <property type="entry name" value="HIGH-AFFINITY BRANCHED-CHAIN AMINO ACID TRANSPORT SYSTEM PERMEASE"/>
    <property type="match status" value="1"/>
</dbReference>
<feature type="transmembrane region" description="Helical" evidence="6">
    <location>
        <begin position="59"/>
        <end position="76"/>
    </location>
</feature>
<dbReference type="Pfam" id="PF02653">
    <property type="entry name" value="BPD_transp_2"/>
    <property type="match status" value="1"/>
</dbReference>
<keyword evidence="3 6" id="KW-0812">Transmembrane</keyword>
<evidence type="ECO:0000256" key="6">
    <source>
        <dbReference type="SAM" id="Phobius"/>
    </source>
</evidence>
<dbReference type="InterPro" id="IPR017778">
    <property type="entry name" value="ABC_transptr_urea_perm_UrtC"/>
</dbReference>
<feature type="transmembrane region" description="Helical" evidence="6">
    <location>
        <begin position="267"/>
        <end position="291"/>
    </location>
</feature>
<sequence length="345" mass="37973">MKQKIICILVLAVIIILPVFLLSDFRLSILSKFVVFAIVAISVNLLWGYTGVLSLGHGVYFALGGYAMAMYMKLQAQPLPDFMEWSGIETLPWFWKPFQSLPFALAMTVILPVTLALLVGVPLFKSGTKGVYFTIISQAITLIVSILFVGQQGFTGGSNGITGFKGVFGYPIGDPTLIKILYGLAVAVVIAIYFVSKFMLRTHGGVIIQAIRDRETRLRFLGYRTDSFKILTLATSAAMCGVAGALFVPIVGIISPSLMSILMSTEFVIWVAIGGRGTLLGPIIGALVINYAKTSFSESLPEYWWYFYGFLFIAATLIVPKGIVGTLKEKEWFQNRFNKLKTEHE</sequence>
<feature type="transmembrane region" description="Helical" evidence="6">
    <location>
        <begin position="101"/>
        <end position="124"/>
    </location>
</feature>
<feature type="transmembrane region" description="Helical" evidence="6">
    <location>
        <begin position="230"/>
        <end position="255"/>
    </location>
</feature>
<proteinExistence type="predicted"/>
<evidence type="ECO:0000256" key="1">
    <source>
        <dbReference type="ARBA" id="ARBA00004651"/>
    </source>
</evidence>
<evidence type="ECO:0000313" key="8">
    <source>
        <dbReference type="Proteomes" id="UP001176806"/>
    </source>
</evidence>
<dbReference type="Proteomes" id="UP001176806">
    <property type="component" value="Unassembled WGS sequence"/>
</dbReference>
<dbReference type="NCBIfam" id="TIGR03408">
    <property type="entry name" value="urea_trans_UrtC"/>
    <property type="match status" value="1"/>
</dbReference>
<organism evidence="7 8">
    <name type="scientific">Flavivirga jejuensis</name>
    <dbReference type="NCBI Taxonomy" id="870487"/>
    <lineage>
        <taxon>Bacteria</taxon>
        <taxon>Pseudomonadati</taxon>
        <taxon>Bacteroidota</taxon>
        <taxon>Flavobacteriia</taxon>
        <taxon>Flavobacteriales</taxon>
        <taxon>Flavobacteriaceae</taxon>
        <taxon>Flavivirga</taxon>
    </lineage>
</organism>
<accession>A0ABT8WKD3</accession>
<feature type="transmembrane region" description="Helical" evidence="6">
    <location>
        <begin position="177"/>
        <end position="195"/>
    </location>
</feature>
<evidence type="ECO:0000256" key="4">
    <source>
        <dbReference type="ARBA" id="ARBA00022989"/>
    </source>
</evidence>
<dbReference type="EMBL" id="JAUOEL010000002">
    <property type="protein sequence ID" value="MDO5973619.1"/>
    <property type="molecule type" value="Genomic_DNA"/>
</dbReference>
<comment type="caution">
    <text evidence="7">The sequence shown here is derived from an EMBL/GenBank/DDBJ whole genome shotgun (WGS) entry which is preliminary data.</text>
</comment>
<dbReference type="RefSeq" id="WP_303300727.1">
    <property type="nucleotide sequence ID" value="NZ_BAABDA010000051.1"/>
</dbReference>
<evidence type="ECO:0000313" key="7">
    <source>
        <dbReference type="EMBL" id="MDO5973619.1"/>
    </source>
</evidence>
<dbReference type="PANTHER" id="PTHR30482:SF4">
    <property type="entry name" value="SLR1201 PROTEIN"/>
    <property type="match status" value="1"/>
</dbReference>
<evidence type="ECO:0000256" key="2">
    <source>
        <dbReference type="ARBA" id="ARBA00022475"/>
    </source>
</evidence>
<reference evidence="7" key="1">
    <citation type="submission" date="2023-07" db="EMBL/GenBank/DDBJ databases">
        <title>Two novel species in the genus Flavivirga.</title>
        <authorList>
            <person name="Kwon K."/>
        </authorList>
    </citation>
    <scope>NUCLEOTIDE SEQUENCE</scope>
    <source>
        <strain evidence="7">KACC 14158</strain>
    </source>
</reference>
<keyword evidence="2" id="KW-1003">Cell membrane</keyword>
<dbReference type="CDD" id="cd06581">
    <property type="entry name" value="TM_PBP1_LivM_like"/>
    <property type="match status" value="1"/>
</dbReference>
<feature type="transmembrane region" description="Helical" evidence="6">
    <location>
        <begin position="131"/>
        <end position="150"/>
    </location>
</feature>
<comment type="subcellular location">
    <subcellularLocation>
        <location evidence="1">Cell membrane</location>
        <topology evidence="1">Multi-pass membrane protein</topology>
    </subcellularLocation>
</comment>
<keyword evidence="5 6" id="KW-0472">Membrane</keyword>
<keyword evidence="8" id="KW-1185">Reference proteome</keyword>
<dbReference type="InterPro" id="IPR001851">
    <property type="entry name" value="ABC_transp_permease"/>
</dbReference>